<dbReference type="RefSeq" id="XP_067920654.1">
    <property type="nucleotide sequence ID" value="XM_068067363.1"/>
</dbReference>
<organism evidence="1 2">
    <name type="scientific">Cystoisospora suis</name>
    <dbReference type="NCBI Taxonomy" id="483139"/>
    <lineage>
        <taxon>Eukaryota</taxon>
        <taxon>Sar</taxon>
        <taxon>Alveolata</taxon>
        <taxon>Apicomplexa</taxon>
        <taxon>Conoidasida</taxon>
        <taxon>Coccidia</taxon>
        <taxon>Eucoccidiorida</taxon>
        <taxon>Eimeriorina</taxon>
        <taxon>Sarcocystidae</taxon>
        <taxon>Cystoisospora</taxon>
    </lineage>
</organism>
<name>A0A2C6KRD0_9APIC</name>
<evidence type="ECO:0000313" key="2">
    <source>
        <dbReference type="Proteomes" id="UP000221165"/>
    </source>
</evidence>
<comment type="caution">
    <text evidence="1">The sequence shown here is derived from an EMBL/GenBank/DDBJ whole genome shotgun (WGS) entry which is preliminary data.</text>
</comment>
<dbReference type="GeneID" id="94430574"/>
<reference evidence="1 2" key="1">
    <citation type="journal article" date="2017" name="Int. J. Parasitol.">
        <title>The genome of the protozoan parasite Cystoisospora suis and a reverse vaccinology approach to identify vaccine candidates.</title>
        <authorList>
            <person name="Palmieri N."/>
            <person name="Shrestha A."/>
            <person name="Ruttkowski B."/>
            <person name="Beck T."/>
            <person name="Vogl C."/>
            <person name="Tomley F."/>
            <person name="Blake D.P."/>
            <person name="Joachim A."/>
        </authorList>
    </citation>
    <scope>NUCLEOTIDE SEQUENCE [LARGE SCALE GENOMIC DNA]</scope>
    <source>
        <strain evidence="1 2">Wien I</strain>
    </source>
</reference>
<dbReference type="Proteomes" id="UP000221165">
    <property type="component" value="Unassembled WGS sequence"/>
</dbReference>
<accession>A0A2C6KRD0</accession>
<dbReference type="EMBL" id="MIGC01003747">
    <property type="protein sequence ID" value="PHJ18952.1"/>
    <property type="molecule type" value="Genomic_DNA"/>
</dbReference>
<sequence length="62" mass="7301">MSLLHPSNVTASFSRDCIDTECVSIVWPKHSSECRYSRYEDAKRRSFDEQICLRDHVRGIIR</sequence>
<gene>
    <name evidence="1" type="ORF">CSUI_007213</name>
</gene>
<evidence type="ECO:0000313" key="1">
    <source>
        <dbReference type="EMBL" id="PHJ18952.1"/>
    </source>
</evidence>
<dbReference type="VEuPathDB" id="ToxoDB:CSUI_007213"/>
<dbReference type="AlphaFoldDB" id="A0A2C6KRD0"/>
<protein>
    <submittedName>
        <fullName evidence="1">Uncharacterized protein</fullName>
    </submittedName>
</protein>
<proteinExistence type="predicted"/>
<keyword evidence="2" id="KW-1185">Reference proteome</keyword>